<dbReference type="Pfam" id="PF00067">
    <property type="entry name" value="p450"/>
    <property type="match status" value="1"/>
</dbReference>
<dbReference type="PRINTS" id="PR00463">
    <property type="entry name" value="EP450I"/>
</dbReference>
<sequence>MASFSATNLWIAMTFFIVYLIIRHLRTRKYQLPLPPGPKGFPIIGNLNDLPNRGDREWEHWLKHKDLYGPISSTTILGQTFVILNDAQIALELLKDRAPMYAGRPHQVFAATMVGWKEMLAFLQPGWDFRQHRKNLAKIGGSTTSVAVFDRVQNEEAAHFLLNVLESPADLWDHIRKEAGAVILRITYGYTPNAKGPDPLVDMAEKTMSQFSIAGVPGQWLVDVFPFLRFLPDWCPGTEFKATAREFRKDFYRSAETPYAWVKQQMRDKKAKTSFMSQAIESLGTESKMEHVHQWSAASMYLGGSDTTVAAIMTFFLAMAVFPDVQKKAQEELDRVVGRDRLPLTSDKDSLPYIEAVVKEAHRWHPIAPMALPHCSMEEDSIRGYRIPKGAVILANNWWFTHDPAVYADPMVFCPERYITTPTHTAEPDPRAWTFGYGRRVCPGRYVADNALFTTIAQSLAVFDIKKPVENGKTIEPKIEFECGIVSHPVPYRLTIEPRDEERRELIKKAEELYPWDKSDASSLEAMA</sequence>
<keyword evidence="10" id="KW-0812">Transmembrane</keyword>
<evidence type="ECO:0000256" key="1">
    <source>
        <dbReference type="ARBA" id="ARBA00001971"/>
    </source>
</evidence>
<dbReference type="CDD" id="cd11065">
    <property type="entry name" value="CYP64-like"/>
    <property type="match status" value="1"/>
</dbReference>
<dbReference type="STRING" id="183478.A0A364N0A6"/>
<feature type="transmembrane region" description="Helical" evidence="10">
    <location>
        <begin position="6"/>
        <end position="22"/>
    </location>
</feature>
<keyword evidence="6 8" id="KW-0408">Iron</keyword>
<organism evidence="11 12">
    <name type="scientific">Stemphylium lycopersici</name>
    <name type="common">Tomato gray leaf spot disease fungus</name>
    <name type="synonym">Thyrospora lycopersici</name>
    <dbReference type="NCBI Taxonomy" id="183478"/>
    <lineage>
        <taxon>Eukaryota</taxon>
        <taxon>Fungi</taxon>
        <taxon>Dikarya</taxon>
        <taxon>Ascomycota</taxon>
        <taxon>Pezizomycotina</taxon>
        <taxon>Dothideomycetes</taxon>
        <taxon>Pleosporomycetidae</taxon>
        <taxon>Pleosporales</taxon>
        <taxon>Pleosporineae</taxon>
        <taxon>Pleosporaceae</taxon>
        <taxon>Stemphylium</taxon>
    </lineage>
</organism>
<evidence type="ECO:0000256" key="3">
    <source>
        <dbReference type="ARBA" id="ARBA00022617"/>
    </source>
</evidence>
<dbReference type="Proteomes" id="UP000249619">
    <property type="component" value="Unassembled WGS sequence"/>
</dbReference>
<protein>
    <submittedName>
        <fullName evidence="11">Cytochrome P450</fullName>
    </submittedName>
</protein>
<dbReference type="GO" id="GO:0004497">
    <property type="term" value="F:monooxygenase activity"/>
    <property type="evidence" value="ECO:0007669"/>
    <property type="project" value="UniProtKB-KW"/>
</dbReference>
<evidence type="ECO:0000256" key="10">
    <source>
        <dbReference type="SAM" id="Phobius"/>
    </source>
</evidence>
<dbReference type="SUPFAM" id="SSF48264">
    <property type="entry name" value="Cytochrome P450"/>
    <property type="match status" value="1"/>
</dbReference>
<comment type="cofactor">
    <cofactor evidence="1 8">
        <name>heme</name>
        <dbReference type="ChEBI" id="CHEBI:30413"/>
    </cofactor>
</comment>
<evidence type="ECO:0000256" key="8">
    <source>
        <dbReference type="PIRSR" id="PIRSR602401-1"/>
    </source>
</evidence>
<comment type="similarity">
    <text evidence="2 9">Belongs to the cytochrome P450 family.</text>
</comment>
<keyword evidence="7 9" id="KW-0503">Monooxygenase</keyword>
<evidence type="ECO:0000256" key="7">
    <source>
        <dbReference type="ARBA" id="ARBA00023033"/>
    </source>
</evidence>
<dbReference type="AlphaFoldDB" id="A0A364N0A6"/>
<comment type="caution">
    <text evidence="11">The sequence shown here is derived from an EMBL/GenBank/DDBJ whole genome shotgun (WGS) entry which is preliminary data.</text>
</comment>
<keyword evidence="3 8" id="KW-0349">Heme</keyword>
<evidence type="ECO:0000256" key="5">
    <source>
        <dbReference type="ARBA" id="ARBA00023002"/>
    </source>
</evidence>
<keyword evidence="10" id="KW-1133">Transmembrane helix</keyword>
<evidence type="ECO:0000313" key="11">
    <source>
        <dbReference type="EMBL" id="RAR08670.1"/>
    </source>
</evidence>
<dbReference type="OrthoDB" id="2789670at2759"/>
<gene>
    <name evidence="11" type="ORF">DDE83_005874</name>
</gene>
<evidence type="ECO:0000256" key="6">
    <source>
        <dbReference type="ARBA" id="ARBA00023004"/>
    </source>
</evidence>
<name>A0A364N0A6_STELY</name>
<keyword evidence="10" id="KW-0472">Membrane</keyword>
<dbReference type="InterPro" id="IPR036396">
    <property type="entry name" value="Cyt_P450_sf"/>
</dbReference>
<evidence type="ECO:0000313" key="12">
    <source>
        <dbReference type="Proteomes" id="UP000249619"/>
    </source>
</evidence>
<dbReference type="PRINTS" id="PR00385">
    <property type="entry name" value="P450"/>
</dbReference>
<dbReference type="InterPro" id="IPR017972">
    <property type="entry name" value="Cyt_P450_CS"/>
</dbReference>
<keyword evidence="5 9" id="KW-0560">Oxidoreductase</keyword>
<dbReference type="PANTHER" id="PTHR46300">
    <property type="entry name" value="P450, PUTATIVE (EUROFUNG)-RELATED-RELATED"/>
    <property type="match status" value="1"/>
</dbReference>
<dbReference type="GO" id="GO:0005506">
    <property type="term" value="F:iron ion binding"/>
    <property type="evidence" value="ECO:0007669"/>
    <property type="project" value="InterPro"/>
</dbReference>
<dbReference type="InterPro" id="IPR002401">
    <property type="entry name" value="Cyt_P450_E_grp-I"/>
</dbReference>
<dbReference type="Gene3D" id="1.10.630.10">
    <property type="entry name" value="Cytochrome P450"/>
    <property type="match status" value="1"/>
</dbReference>
<keyword evidence="4 8" id="KW-0479">Metal-binding</keyword>
<dbReference type="GO" id="GO:0020037">
    <property type="term" value="F:heme binding"/>
    <property type="evidence" value="ECO:0007669"/>
    <property type="project" value="InterPro"/>
</dbReference>
<dbReference type="InterPro" id="IPR050364">
    <property type="entry name" value="Cytochrome_P450_fung"/>
</dbReference>
<accession>A0A364N0A6</accession>
<dbReference type="PANTHER" id="PTHR46300:SF7">
    <property type="entry name" value="P450, PUTATIVE (EUROFUNG)-RELATED"/>
    <property type="match status" value="1"/>
</dbReference>
<dbReference type="PROSITE" id="PS00086">
    <property type="entry name" value="CYTOCHROME_P450"/>
    <property type="match status" value="1"/>
</dbReference>
<evidence type="ECO:0000256" key="4">
    <source>
        <dbReference type="ARBA" id="ARBA00022723"/>
    </source>
</evidence>
<evidence type="ECO:0000256" key="9">
    <source>
        <dbReference type="RuleBase" id="RU000461"/>
    </source>
</evidence>
<dbReference type="GO" id="GO:0016705">
    <property type="term" value="F:oxidoreductase activity, acting on paired donors, with incorporation or reduction of molecular oxygen"/>
    <property type="evidence" value="ECO:0007669"/>
    <property type="project" value="InterPro"/>
</dbReference>
<reference evidence="12" key="1">
    <citation type="submission" date="2018-05" db="EMBL/GenBank/DDBJ databases">
        <title>Draft genome sequence of Stemphylium lycopersici strain CIDEFI 213.</title>
        <authorList>
            <person name="Medina R."/>
            <person name="Franco M.E.E."/>
            <person name="Lucentini C.G."/>
            <person name="Saparrat M.C.N."/>
            <person name="Balatti P.A."/>
        </authorList>
    </citation>
    <scope>NUCLEOTIDE SEQUENCE [LARGE SCALE GENOMIC DNA]</scope>
    <source>
        <strain evidence="12">CIDEFI 213</strain>
    </source>
</reference>
<keyword evidence="12" id="KW-1185">Reference proteome</keyword>
<dbReference type="EMBL" id="QGDH01000084">
    <property type="protein sequence ID" value="RAR08670.1"/>
    <property type="molecule type" value="Genomic_DNA"/>
</dbReference>
<feature type="binding site" description="axial binding residue" evidence="8">
    <location>
        <position position="442"/>
    </location>
    <ligand>
        <name>heme</name>
        <dbReference type="ChEBI" id="CHEBI:30413"/>
    </ligand>
    <ligandPart>
        <name>Fe</name>
        <dbReference type="ChEBI" id="CHEBI:18248"/>
    </ligandPart>
</feature>
<dbReference type="InterPro" id="IPR001128">
    <property type="entry name" value="Cyt_P450"/>
</dbReference>
<evidence type="ECO:0000256" key="2">
    <source>
        <dbReference type="ARBA" id="ARBA00010617"/>
    </source>
</evidence>
<proteinExistence type="inferred from homology"/>